<protein>
    <submittedName>
        <fullName evidence="1">Uncharacterized protein</fullName>
    </submittedName>
</protein>
<evidence type="ECO:0000313" key="2">
    <source>
        <dbReference type="Proteomes" id="UP000053660"/>
    </source>
</evidence>
<reference evidence="1 2" key="1">
    <citation type="submission" date="2014-03" db="EMBL/GenBank/DDBJ databases">
        <title>Draft genome of the hookworm Oesophagostomum dentatum.</title>
        <authorList>
            <person name="Mitreva M."/>
        </authorList>
    </citation>
    <scope>NUCLEOTIDE SEQUENCE [LARGE SCALE GENOMIC DNA]</scope>
    <source>
        <strain evidence="1 2">OD-Hann</strain>
    </source>
</reference>
<proteinExistence type="predicted"/>
<accession>A0A0B1SIG8</accession>
<dbReference type="EMBL" id="KN575751">
    <property type="protein sequence ID" value="KHJ83015.1"/>
    <property type="molecule type" value="Genomic_DNA"/>
</dbReference>
<sequence>MSADTICSGMKFGISLTNCESRVFYHREILKSPPVSSIICIPLLHQLRDLHRILRNLKPQCKTLDSTRYEHCQSVTTMQKLNSKDG</sequence>
<keyword evidence="2" id="KW-1185">Reference proteome</keyword>
<gene>
    <name evidence="1" type="ORF">OESDEN_17290</name>
</gene>
<feature type="non-terminal residue" evidence="1">
    <location>
        <position position="86"/>
    </location>
</feature>
<organism evidence="1 2">
    <name type="scientific">Oesophagostomum dentatum</name>
    <name type="common">Nodular worm</name>
    <dbReference type="NCBI Taxonomy" id="61180"/>
    <lineage>
        <taxon>Eukaryota</taxon>
        <taxon>Metazoa</taxon>
        <taxon>Ecdysozoa</taxon>
        <taxon>Nematoda</taxon>
        <taxon>Chromadorea</taxon>
        <taxon>Rhabditida</taxon>
        <taxon>Rhabditina</taxon>
        <taxon>Rhabditomorpha</taxon>
        <taxon>Strongyloidea</taxon>
        <taxon>Strongylidae</taxon>
        <taxon>Oesophagostomum</taxon>
    </lineage>
</organism>
<evidence type="ECO:0000313" key="1">
    <source>
        <dbReference type="EMBL" id="KHJ83015.1"/>
    </source>
</evidence>
<dbReference type="AlphaFoldDB" id="A0A0B1SIG8"/>
<name>A0A0B1SIG8_OESDE</name>
<dbReference type="Proteomes" id="UP000053660">
    <property type="component" value="Unassembled WGS sequence"/>
</dbReference>